<organism evidence="6 7">
    <name type="scientific">Pseudoalteromonas byunsanensis</name>
    <dbReference type="NCBI Taxonomy" id="327939"/>
    <lineage>
        <taxon>Bacteria</taxon>
        <taxon>Pseudomonadati</taxon>
        <taxon>Pseudomonadota</taxon>
        <taxon>Gammaproteobacteria</taxon>
        <taxon>Alteromonadales</taxon>
        <taxon>Pseudoalteromonadaceae</taxon>
        <taxon>Pseudoalteromonas</taxon>
    </lineage>
</organism>
<accession>A0A1S1NFW7</accession>
<dbReference type="RefSeq" id="WP_070990372.1">
    <property type="nucleotide sequence ID" value="NZ_CBCSHD010000008.1"/>
</dbReference>
<evidence type="ECO:0000313" key="7">
    <source>
        <dbReference type="Proteomes" id="UP000180253"/>
    </source>
</evidence>
<comment type="similarity">
    <text evidence="1">Belongs to the FlgD family.</text>
</comment>
<proteinExistence type="inferred from homology"/>
<gene>
    <name evidence="6" type="ORF">BIW53_03205</name>
</gene>
<evidence type="ECO:0000313" key="6">
    <source>
        <dbReference type="EMBL" id="OHU97343.1"/>
    </source>
</evidence>
<keyword evidence="3" id="KW-1005">Bacterial flagellum biogenesis</keyword>
<dbReference type="AlphaFoldDB" id="A0A1S1NFW7"/>
<evidence type="ECO:0000256" key="2">
    <source>
        <dbReference type="ARBA" id="ARBA00016013"/>
    </source>
</evidence>
<sequence length="138" mass="14951">MAIESIGQVSNTTTASNENSNVSQDEFIKLFLAQLNSQDPLEPLNNREFLAQLAQFSALEQTRQSNDKLQSLLSMNSSNQALSLLGKSVQVNLQAGSEFNGTIEAIHYDANGPTLTIKSTEGSFVDKISLSQVTVVTQ</sequence>
<keyword evidence="6" id="KW-0969">Cilium</keyword>
<evidence type="ECO:0000256" key="1">
    <source>
        <dbReference type="ARBA" id="ARBA00010577"/>
    </source>
</evidence>
<dbReference type="STRING" id="327939.BIW53_03205"/>
<dbReference type="OrthoDB" id="9785233at2"/>
<dbReference type="GO" id="GO:0044781">
    <property type="term" value="P:bacterial-type flagellum organization"/>
    <property type="evidence" value="ECO:0007669"/>
    <property type="project" value="UniProtKB-KW"/>
</dbReference>
<dbReference type="InterPro" id="IPR005648">
    <property type="entry name" value="FlgD"/>
</dbReference>
<evidence type="ECO:0000256" key="4">
    <source>
        <dbReference type="ARBA" id="ARBA00024746"/>
    </source>
</evidence>
<dbReference type="Proteomes" id="UP000180253">
    <property type="component" value="Unassembled WGS sequence"/>
</dbReference>
<feature type="compositionally biased region" description="Low complexity" evidence="5">
    <location>
        <begin position="10"/>
        <end position="20"/>
    </location>
</feature>
<dbReference type="EMBL" id="MNAN01000018">
    <property type="protein sequence ID" value="OHU97343.1"/>
    <property type="molecule type" value="Genomic_DNA"/>
</dbReference>
<comment type="function">
    <text evidence="4">Required for flagellar hook formation. May act as a scaffolding protein.</text>
</comment>
<keyword evidence="6" id="KW-0282">Flagellum</keyword>
<evidence type="ECO:0000256" key="5">
    <source>
        <dbReference type="SAM" id="MobiDB-lite"/>
    </source>
</evidence>
<protein>
    <recommendedName>
        <fullName evidence="2">Basal-body rod modification protein FlgD</fullName>
    </recommendedName>
</protein>
<reference evidence="6 7" key="1">
    <citation type="submission" date="2016-10" db="EMBL/GenBank/DDBJ databases">
        <title>Pseudoalteromonas amylolytica sp. nov., isolated from the surface seawater.</title>
        <authorList>
            <person name="Wu Y.-H."/>
            <person name="Cheng H."/>
            <person name="Jin X.-B."/>
            <person name="Wang C.-S."/>
            <person name="Xu X.-W."/>
        </authorList>
    </citation>
    <scope>NUCLEOTIDE SEQUENCE [LARGE SCALE GENOMIC DNA]</scope>
    <source>
        <strain evidence="6 7">JCM 12483</strain>
    </source>
</reference>
<name>A0A1S1NFW7_9GAMM</name>
<keyword evidence="6" id="KW-0966">Cell projection</keyword>
<evidence type="ECO:0000256" key="3">
    <source>
        <dbReference type="ARBA" id="ARBA00022795"/>
    </source>
</evidence>
<comment type="caution">
    <text evidence="6">The sequence shown here is derived from an EMBL/GenBank/DDBJ whole genome shotgun (WGS) entry which is preliminary data.</text>
</comment>
<keyword evidence="7" id="KW-1185">Reference proteome</keyword>
<feature type="region of interest" description="Disordered" evidence="5">
    <location>
        <begin position="1"/>
        <end position="20"/>
    </location>
</feature>
<dbReference type="Pfam" id="PF03963">
    <property type="entry name" value="FlgD"/>
    <property type="match status" value="1"/>
</dbReference>